<dbReference type="CDD" id="cd00077">
    <property type="entry name" value="HDc"/>
    <property type="match status" value="1"/>
</dbReference>
<dbReference type="Gene3D" id="1.10.3210.10">
    <property type="entry name" value="Hypothetical protein af1432"/>
    <property type="match status" value="1"/>
</dbReference>
<comment type="caution">
    <text evidence="2">The sequence shown here is derived from an EMBL/GenBank/DDBJ whole genome shotgun (WGS) entry which is preliminary data.</text>
</comment>
<protein>
    <submittedName>
        <fullName evidence="2">HD domain-containing protein</fullName>
    </submittedName>
</protein>
<feature type="domain" description="HD" evidence="1">
    <location>
        <begin position="100"/>
        <end position="233"/>
    </location>
</feature>
<sequence length="413" mass="46817">MNITNPFAPHMTGQLSKETQALVAEQIAKGTLSPYACKNEDIIRRDSIHDQASLLRPAFMRDVEKIMHTPAYNRLNGKTQVFSFRSHDDITRRGLHEQLVCRVAKDIGRALGLNLDLIEAIALGHDVGHTPFGHAGEYFLNDIYHEQTGRWFFHNVQSVRVLDGLYARNLSLQTLDGVICHNGEFEQQILQMSDLSTFDEFDKVVEDCWERGPQAIAHLRPMTLEGCVMRISDIIAYVGKDRQDALRAGAATEETFDDGLGGAYNAWATSAFVADIVQNSFGKSQISLSEEAFKEMKRAKRENYQKIYGASEANGDFSEDIKHLFEKLYEYELSSLKSGDQSLAIFKHHIEPVSRHLSRYGHTYDWKSDVHRTVVDFISAMTDDYFVATCEALFPEAQELFPKRSYFAEGVRA</sequence>
<dbReference type="Pfam" id="PF01966">
    <property type="entry name" value="HD"/>
    <property type="match status" value="1"/>
</dbReference>
<accession>A0A9D5XAH1</accession>
<reference evidence="2" key="1">
    <citation type="submission" date="2020-04" db="EMBL/GenBank/DDBJ databases">
        <title>Deep metagenomics examines the oral microbiome during advanced dental caries in children, revealing novel taxa and co-occurrences with host molecules.</title>
        <authorList>
            <person name="Baker J.L."/>
            <person name="Morton J.T."/>
            <person name="Dinis M."/>
            <person name="Alvarez R."/>
            <person name="Tran N.C."/>
            <person name="Knight R."/>
            <person name="Edlund A."/>
        </authorList>
    </citation>
    <scope>NUCLEOTIDE SEQUENCE</scope>
    <source>
        <strain evidence="2">JCVI_3_bin.11</strain>
    </source>
</reference>
<evidence type="ECO:0000259" key="1">
    <source>
        <dbReference type="Pfam" id="PF01966"/>
    </source>
</evidence>
<dbReference type="Proteomes" id="UP000787322">
    <property type="component" value="Unassembled WGS sequence"/>
</dbReference>
<gene>
    <name evidence="2" type="ORF">HXK24_03180</name>
</gene>
<dbReference type="InterPro" id="IPR006674">
    <property type="entry name" value="HD_domain"/>
</dbReference>
<evidence type="ECO:0000313" key="2">
    <source>
        <dbReference type="EMBL" id="MBF4802812.1"/>
    </source>
</evidence>
<dbReference type="AlphaFoldDB" id="A0A9D5XAH1"/>
<dbReference type="EMBL" id="JABZGU010000053">
    <property type="protein sequence ID" value="MBF4802812.1"/>
    <property type="molecule type" value="Genomic_DNA"/>
</dbReference>
<evidence type="ECO:0000313" key="3">
    <source>
        <dbReference type="Proteomes" id="UP000787322"/>
    </source>
</evidence>
<dbReference type="SUPFAM" id="SSF109604">
    <property type="entry name" value="HD-domain/PDEase-like"/>
    <property type="match status" value="1"/>
</dbReference>
<dbReference type="InterPro" id="IPR003607">
    <property type="entry name" value="HD/PDEase_dom"/>
</dbReference>
<organism evidence="2 3">
    <name type="scientific">Lancefieldella parvula</name>
    <dbReference type="NCBI Taxonomy" id="1382"/>
    <lineage>
        <taxon>Bacteria</taxon>
        <taxon>Bacillati</taxon>
        <taxon>Actinomycetota</taxon>
        <taxon>Coriobacteriia</taxon>
        <taxon>Coriobacteriales</taxon>
        <taxon>Atopobiaceae</taxon>
        <taxon>Lancefieldella</taxon>
    </lineage>
</organism>
<name>A0A9D5XAH1_9ACTN</name>
<proteinExistence type="predicted"/>